<gene>
    <name evidence="2" type="ORF">SLEP1_g57150</name>
</gene>
<evidence type="ECO:0000256" key="1">
    <source>
        <dbReference type="SAM" id="MobiDB-lite"/>
    </source>
</evidence>
<keyword evidence="3" id="KW-1185">Reference proteome</keyword>
<evidence type="ECO:0000313" key="2">
    <source>
        <dbReference type="EMBL" id="GKV50447.1"/>
    </source>
</evidence>
<organism evidence="2 3">
    <name type="scientific">Rubroshorea leprosula</name>
    <dbReference type="NCBI Taxonomy" id="152421"/>
    <lineage>
        <taxon>Eukaryota</taxon>
        <taxon>Viridiplantae</taxon>
        <taxon>Streptophyta</taxon>
        <taxon>Embryophyta</taxon>
        <taxon>Tracheophyta</taxon>
        <taxon>Spermatophyta</taxon>
        <taxon>Magnoliopsida</taxon>
        <taxon>eudicotyledons</taxon>
        <taxon>Gunneridae</taxon>
        <taxon>Pentapetalae</taxon>
        <taxon>rosids</taxon>
        <taxon>malvids</taxon>
        <taxon>Malvales</taxon>
        <taxon>Dipterocarpaceae</taxon>
        <taxon>Rubroshorea</taxon>
    </lineage>
</organism>
<proteinExistence type="predicted"/>
<feature type="region of interest" description="Disordered" evidence="1">
    <location>
        <begin position="1"/>
        <end position="46"/>
    </location>
</feature>
<comment type="caution">
    <text evidence="2">The sequence shown here is derived from an EMBL/GenBank/DDBJ whole genome shotgun (WGS) entry which is preliminary data.</text>
</comment>
<dbReference type="EMBL" id="BPVZ01000368">
    <property type="protein sequence ID" value="GKV50447.1"/>
    <property type="molecule type" value="Genomic_DNA"/>
</dbReference>
<feature type="compositionally biased region" description="Low complexity" evidence="1">
    <location>
        <begin position="36"/>
        <end position="46"/>
    </location>
</feature>
<accession>A0AAV5MLP5</accession>
<protein>
    <submittedName>
        <fullName evidence="2">Uncharacterized protein</fullName>
    </submittedName>
</protein>
<dbReference type="Proteomes" id="UP001054252">
    <property type="component" value="Unassembled WGS sequence"/>
</dbReference>
<dbReference type="AlphaFoldDB" id="A0AAV5MLP5"/>
<feature type="compositionally biased region" description="Basic and acidic residues" evidence="1">
    <location>
        <begin position="1"/>
        <end position="34"/>
    </location>
</feature>
<evidence type="ECO:0000313" key="3">
    <source>
        <dbReference type="Proteomes" id="UP001054252"/>
    </source>
</evidence>
<sequence length="97" mass="10345">MKKQHEEEEMKCEVENKKNAKSKKTETDKGKEESNAAGAAAGAGPHTAAGVDCYQATLLLSNSKPSADPICWSCCRTGLLNSVSVLPPTVLPDYFTS</sequence>
<reference evidence="2 3" key="1">
    <citation type="journal article" date="2021" name="Commun. Biol.">
        <title>The genome of Shorea leprosula (Dipterocarpaceae) highlights the ecological relevance of drought in aseasonal tropical rainforests.</title>
        <authorList>
            <person name="Ng K.K.S."/>
            <person name="Kobayashi M.J."/>
            <person name="Fawcett J.A."/>
            <person name="Hatakeyama M."/>
            <person name="Paape T."/>
            <person name="Ng C.H."/>
            <person name="Ang C.C."/>
            <person name="Tnah L.H."/>
            <person name="Lee C.T."/>
            <person name="Nishiyama T."/>
            <person name="Sese J."/>
            <person name="O'Brien M.J."/>
            <person name="Copetti D."/>
            <person name="Mohd Noor M.I."/>
            <person name="Ong R.C."/>
            <person name="Putra M."/>
            <person name="Sireger I.Z."/>
            <person name="Indrioko S."/>
            <person name="Kosugi Y."/>
            <person name="Izuno A."/>
            <person name="Isagi Y."/>
            <person name="Lee S.L."/>
            <person name="Shimizu K.K."/>
        </authorList>
    </citation>
    <scope>NUCLEOTIDE SEQUENCE [LARGE SCALE GENOMIC DNA]</scope>
    <source>
        <strain evidence="2">214</strain>
    </source>
</reference>
<name>A0AAV5MLP5_9ROSI</name>